<evidence type="ECO:0000313" key="9">
    <source>
        <dbReference type="Proteomes" id="UP000030745"/>
    </source>
</evidence>
<protein>
    <recommendedName>
        <fullName evidence="10">FZ domain-containing protein</fullName>
    </recommendedName>
</protein>
<dbReference type="InterPro" id="IPR024338">
    <property type="entry name" value="MID1/Yam8"/>
</dbReference>
<dbReference type="PANTHER" id="PTHR15819:SF11">
    <property type="entry name" value="MID1, ISOFORM A"/>
    <property type="match status" value="1"/>
</dbReference>
<evidence type="ECO:0000256" key="6">
    <source>
        <dbReference type="ARBA" id="ARBA00029445"/>
    </source>
</evidence>
<keyword evidence="2" id="KW-0812">Transmembrane</keyword>
<dbReference type="EMBL" id="KK583235">
    <property type="protein sequence ID" value="KDO25144.1"/>
    <property type="molecule type" value="Genomic_DNA"/>
</dbReference>
<dbReference type="OrthoDB" id="5405745at2759"/>
<feature type="chain" id="PRO_5001638143" description="FZ domain-containing protein" evidence="7">
    <location>
        <begin position="21"/>
        <end position="185"/>
    </location>
</feature>
<dbReference type="Pfam" id="PF12929">
    <property type="entry name" value="Mid1"/>
    <property type="match status" value="1"/>
</dbReference>
<dbReference type="RefSeq" id="XP_012204212.1">
    <property type="nucleotide sequence ID" value="XM_012348822.1"/>
</dbReference>
<evidence type="ECO:0000256" key="4">
    <source>
        <dbReference type="ARBA" id="ARBA00023136"/>
    </source>
</evidence>
<evidence type="ECO:0000313" key="8">
    <source>
        <dbReference type="EMBL" id="KDO25144.1"/>
    </source>
</evidence>
<comment type="subcellular location">
    <subcellularLocation>
        <location evidence="1">Membrane</location>
        <topology evidence="1">Multi-pass membrane protein</topology>
    </subcellularLocation>
</comment>
<dbReference type="AlphaFoldDB" id="A0A067C303"/>
<comment type="similarity">
    <text evidence="6">Belongs to the NALF family.</text>
</comment>
<evidence type="ECO:0000256" key="3">
    <source>
        <dbReference type="ARBA" id="ARBA00022989"/>
    </source>
</evidence>
<proteinExistence type="inferred from homology"/>
<evidence type="ECO:0008006" key="10">
    <source>
        <dbReference type="Google" id="ProtNLM"/>
    </source>
</evidence>
<dbReference type="STRING" id="695850.A0A067C303"/>
<dbReference type="Proteomes" id="UP000030745">
    <property type="component" value="Unassembled WGS sequence"/>
</dbReference>
<dbReference type="GeneID" id="24131464"/>
<evidence type="ECO:0000256" key="5">
    <source>
        <dbReference type="ARBA" id="ARBA00023180"/>
    </source>
</evidence>
<evidence type="ECO:0000256" key="7">
    <source>
        <dbReference type="SAM" id="SignalP"/>
    </source>
</evidence>
<dbReference type="KEGG" id="spar:SPRG_09292"/>
<dbReference type="PANTHER" id="PTHR15819">
    <property type="entry name" value="TRANSMEMBRANE PROTEIN FAM155"/>
    <property type="match status" value="1"/>
</dbReference>
<accession>A0A067C303</accession>
<dbReference type="VEuPathDB" id="FungiDB:SPRG_09292"/>
<keyword evidence="9" id="KW-1185">Reference proteome</keyword>
<evidence type="ECO:0000256" key="2">
    <source>
        <dbReference type="ARBA" id="ARBA00022692"/>
    </source>
</evidence>
<dbReference type="InterPro" id="IPR055288">
    <property type="entry name" value="NALCN_aux_factor_1/2"/>
</dbReference>
<reference evidence="8 9" key="1">
    <citation type="journal article" date="2013" name="PLoS Genet.">
        <title>Distinctive expansion of potential virulence genes in the genome of the oomycete fish pathogen Saprolegnia parasitica.</title>
        <authorList>
            <person name="Jiang R.H."/>
            <person name="de Bruijn I."/>
            <person name="Haas B.J."/>
            <person name="Belmonte R."/>
            <person name="Lobach L."/>
            <person name="Christie J."/>
            <person name="van den Ackerveken G."/>
            <person name="Bottin A."/>
            <person name="Bulone V."/>
            <person name="Diaz-Moreno S.M."/>
            <person name="Dumas B."/>
            <person name="Fan L."/>
            <person name="Gaulin E."/>
            <person name="Govers F."/>
            <person name="Grenville-Briggs L.J."/>
            <person name="Horner N.R."/>
            <person name="Levin J.Z."/>
            <person name="Mammella M."/>
            <person name="Meijer H.J."/>
            <person name="Morris P."/>
            <person name="Nusbaum C."/>
            <person name="Oome S."/>
            <person name="Phillips A.J."/>
            <person name="van Rooyen D."/>
            <person name="Rzeszutek E."/>
            <person name="Saraiva M."/>
            <person name="Secombes C.J."/>
            <person name="Seidl M.F."/>
            <person name="Snel B."/>
            <person name="Stassen J.H."/>
            <person name="Sykes S."/>
            <person name="Tripathy S."/>
            <person name="van den Berg H."/>
            <person name="Vega-Arreguin J.C."/>
            <person name="Wawra S."/>
            <person name="Young S.K."/>
            <person name="Zeng Q."/>
            <person name="Dieguez-Uribeondo J."/>
            <person name="Russ C."/>
            <person name="Tyler B.M."/>
            <person name="van West P."/>
        </authorList>
    </citation>
    <scope>NUCLEOTIDE SEQUENCE [LARGE SCALE GENOMIC DNA]</scope>
    <source>
        <strain evidence="8 9">CBS 223.65</strain>
    </source>
</reference>
<keyword evidence="7" id="KW-0732">Signal</keyword>
<dbReference type="GO" id="GO:0015275">
    <property type="term" value="F:stretch-activated, monoatomic cation-selective, calcium channel activity"/>
    <property type="evidence" value="ECO:0007669"/>
    <property type="project" value="TreeGrafter"/>
</dbReference>
<organism evidence="8 9">
    <name type="scientific">Saprolegnia parasitica (strain CBS 223.65)</name>
    <dbReference type="NCBI Taxonomy" id="695850"/>
    <lineage>
        <taxon>Eukaryota</taxon>
        <taxon>Sar</taxon>
        <taxon>Stramenopiles</taxon>
        <taxon>Oomycota</taxon>
        <taxon>Saprolegniomycetes</taxon>
        <taxon>Saprolegniales</taxon>
        <taxon>Saprolegniaceae</taxon>
        <taxon>Saprolegnia</taxon>
    </lineage>
</organism>
<name>A0A067C303_SAPPC</name>
<gene>
    <name evidence="8" type="ORF">SPRG_09292</name>
</gene>
<sequence length="185" mass="19876">MRIAELLALAAIASTSLAAADEVCSLIRAKSLSFCSMVDYVAVTGADDPTGAAADADAATYYASVEKILDRFGCSTKYSLYNCDDCQDAYKYWVCAVQFQRCGGSGQSATAICPSVANGCDPFRTRTCLSICEDVIRKCPYVLNFACPAEDTEYFSSDLVNCNRLDRTQHPDNPALGWPGTFASS</sequence>
<dbReference type="GO" id="GO:0005886">
    <property type="term" value="C:plasma membrane"/>
    <property type="evidence" value="ECO:0007669"/>
    <property type="project" value="TreeGrafter"/>
</dbReference>
<keyword evidence="4" id="KW-0472">Membrane</keyword>
<keyword evidence="5" id="KW-0325">Glycoprotein</keyword>
<dbReference type="GO" id="GO:0098703">
    <property type="term" value="P:calcium ion import across plasma membrane"/>
    <property type="evidence" value="ECO:0007669"/>
    <property type="project" value="InterPro"/>
</dbReference>
<evidence type="ECO:0000256" key="1">
    <source>
        <dbReference type="ARBA" id="ARBA00004141"/>
    </source>
</evidence>
<feature type="signal peptide" evidence="7">
    <location>
        <begin position="1"/>
        <end position="20"/>
    </location>
</feature>
<keyword evidence="3" id="KW-1133">Transmembrane helix</keyword>